<proteinExistence type="predicted"/>
<dbReference type="InterPro" id="IPR045500">
    <property type="entry name" value="DUF6491"/>
</dbReference>
<dbReference type="AlphaFoldDB" id="A0A562L2J6"/>
<dbReference type="EMBL" id="VLKN01000005">
    <property type="protein sequence ID" value="TWI01867.1"/>
    <property type="molecule type" value="Genomic_DNA"/>
</dbReference>
<evidence type="ECO:0008006" key="4">
    <source>
        <dbReference type="Google" id="ProtNLM"/>
    </source>
</evidence>
<feature type="signal peptide" evidence="1">
    <location>
        <begin position="1"/>
        <end position="18"/>
    </location>
</feature>
<dbReference type="PROSITE" id="PS51257">
    <property type="entry name" value="PROKAR_LIPOPROTEIN"/>
    <property type="match status" value="1"/>
</dbReference>
<sequence>MKNSLVLLLVPLLLTACAHTSGTADRLELARANAGAPVDSFQYSRNLRFTPLGDQALAVRAGAEQGYLLELRTRCDSLNVAQSIAITNAGGQVRAGQDSVRVLSRPPRNAPRHPLCRIDTIKPLDLDGIRAGNLEMYETQPEEAGAVQE</sequence>
<dbReference type="OrthoDB" id="6047015at2"/>
<dbReference type="Proteomes" id="UP000315167">
    <property type="component" value="Unassembled WGS sequence"/>
</dbReference>
<accession>A0A562L2J6</accession>
<keyword evidence="3" id="KW-1185">Reference proteome</keyword>
<name>A0A562L2J6_9GAMM</name>
<feature type="chain" id="PRO_5021797743" description="Lipoprotein" evidence="1">
    <location>
        <begin position="19"/>
        <end position="149"/>
    </location>
</feature>
<organism evidence="2 3">
    <name type="scientific">Luteimonas cucumeris</name>
    <dbReference type="NCBI Taxonomy" id="985012"/>
    <lineage>
        <taxon>Bacteria</taxon>
        <taxon>Pseudomonadati</taxon>
        <taxon>Pseudomonadota</taxon>
        <taxon>Gammaproteobacteria</taxon>
        <taxon>Lysobacterales</taxon>
        <taxon>Lysobacteraceae</taxon>
        <taxon>Luteimonas</taxon>
    </lineage>
</organism>
<protein>
    <recommendedName>
        <fullName evidence="4">Lipoprotein</fullName>
    </recommendedName>
</protein>
<dbReference type="RefSeq" id="WP_144899911.1">
    <property type="nucleotide sequence ID" value="NZ_VLKN01000005.1"/>
</dbReference>
<reference evidence="2 3" key="1">
    <citation type="journal article" date="2015" name="Stand. Genomic Sci.">
        <title>Genomic Encyclopedia of Bacterial and Archaeal Type Strains, Phase III: the genomes of soil and plant-associated and newly described type strains.</title>
        <authorList>
            <person name="Whitman W.B."/>
            <person name="Woyke T."/>
            <person name="Klenk H.P."/>
            <person name="Zhou Y."/>
            <person name="Lilburn T.G."/>
            <person name="Beck B.J."/>
            <person name="De Vos P."/>
            <person name="Vandamme P."/>
            <person name="Eisen J.A."/>
            <person name="Garrity G."/>
            <person name="Hugenholtz P."/>
            <person name="Kyrpides N.C."/>
        </authorList>
    </citation>
    <scope>NUCLEOTIDE SEQUENCE [LARGE SCALE GENOMIC DNA]</scope>
    <source>
        <strain evidence="2 3">CGMCC 1.10821</strain>
    </source>
</reference>
<evidence type="ECO:0000313" key="2">
    <source>
        <dbReference type="EMBL" id="TWI01867.1"/>
    </source>
</evidence>
<gene>
    <name evidence="2" type="ORF">IP90_02427</name>
</gene>
<dbReference type="Pfam" id="PF20101">
    <property type="entry name" value="DUF6491"/>
    <property type="match status" value="1"/>
</dbReference>
<evidence type="ECO:0000313" key="3">
    <source>
        <dbReference type="Proteomes" id="UP000315167"/>
    </source>
</evidence>
<comment type="caution">
    <text evidence="2">The sequence shown here is derived from an EMBL/GenBank/DDBJ whole genome shotgun (WGS) entry which is preliminary data.</text>
</comment>
<evidence type="ECO:0000256" key="1">
    <source>
        <dbReference type="SAM" id="SignalP"/>
    </source>
</evidence>
<keyword evidence="1" id="KW-0732">Signal</keyword>